<dbReference type="PANTHER" id="PTHR43031:SF16">
    <property type="entry name" value="OXIDOREDUCTASE"/>
    <property type="match status" value="1"/>
</dbReference>
<dbReference type="SUPFAM" id="SSF52821">
    <property type="entry name" value="Rhodanese/Cell cycle control phosphatase"/>
    <property type="match status" value="1"/>
</dbReference>
<proteinExistence type="predicted"/>
<evidence type="ECO:0000313" key="4">
    <source>
        <dbReference type="Proteomes" id="UP000660708"/>
    </source>
</evidence>
<dbReference type="EMBL" id="AQHF01000020">
    <property type="protein sequence ID" value="MBE0345648.1"/>
    <property type="molecule type" value="Genomic_DNA"/>
</dbReference>
<dbReference type="InterPro" id="IPR001763">
    <property type="entry name" value="Rhodanese-like_dom"/>
</dbReference>
<dbReference type="InterPro" id="IPR036873">
    <property type="entry name" value="Rhodanese-like_dom_sf"/>
</dbReference>
<name>A0A8I0T403_9GAMM</name>
<keyword evidence="1" id="KW-0732">Signal</keyword>
<keyword evidence="4" id="KW-1185">Reference proteome</keyword>
<protein>
    <submittedName>
        <fullName evidence="3">Phage shock protein E</fullName>
    </submittedName>
</protein>
<dbReference type="AlphaFoldDB" id="A0A8I0T403"/>
<dbReference type="Gene3D" id="3.40.250.10">
    <property type="entry name" value="Rhodanese-like domain"/>
    <property type="match status" value="1"/>
</dbReference>
<feature type="signal peptide" evidence="1">
    <location>
        <begin position="1"/>
        <end position="29"/>
    </location>
</feature>
<dbReference type="PROSITE" id="PS50206">
    <property type="entry name" value="RHODANESE_3"/>
    <property type="match status" value="1"/>
</dbReference>
<feature type="domain" description="Rhodanese" evidence="2">
    <location>
        <begin position="46"/>
        <end position="135"/>
    </location>
</feature>
<sequence>MVEMIAIKRVAMKKLIIGLLIFVSSACLAQSTDKITQHQLLVNQMSVSPFTIIDVRSAAEFSDGHIKGAINIPFDEIDQHQEALSKLRGDTLVVYCRSGRRAGIFIKELLPKGYKLKHLEGDMQKWQASSMPIVN</sequence>
<reference evidence="3 4" key="1">
    <citation type="submission" date="2015-06" db="EMBL/GenBank/DDBJ databases">
        <title>Genome sequence of Pseudoalteromonas peptidolytica.</title>
        <authorList>
            <person name="Xie B.-B."/>
            <person name="Rong J.-C."/>
            <person name="Qin Q.-L."/>
            <person name="Zhang Y.-Z."/>
        </authorList>
    </citation>
    <scope>NUCLEOTIDE SEQUENCE [LARGE SCALE GENOMIC DNA]</scope>
    <source>
        <strain evidence="3 4">F12-50-A1</strain>
    </source>
</reference>
<gene>
    <name evidence="3" type="primary">pspE</name>
    <name evidence="3" type="ORF">PPEP_a0562</name>
</gene>
<feature type="chain" id="PRO_5034915790" evidence="1">
    <location>
        <begin position="30"/>
        <end position="135"/>
    </location>
</feature>
<dbReference type="CDD" id="cd00158">
    <property type="entry name" value="RHOD"/>
    <property type="match status" value="1"/>
</dbReference>
<comment type="caution">
    <text evidence="3">The sequence shown here is derived from an EMBL/GenBank/DDBJ whole genome shotgun (WGS) entry which is preliminary data.</text>
</comment>
<dbReference type="Proteomes" id="UP000660708">
    <property type="component" value="Unassembled WGS sequence"/>
</dbReference>
<evidence type="ECO:0000313" key="3">
    <source>
        <dbReference type="EMBL" id="MBE0345648.1"/>
    </source>
</evidence>
<evidence type="ECO:0000256" key="1">
    <source>
        <dbReference type="SAM" id="SignalP"/>
    </source>
</evidence>
<dbReference type="PANTHER" id="PTHR43031">
    <property type="entry name" value="FAD-DEPENDENT OXIDOREDUCTASE"/>
    <property type="match status" value="1"/>
</dbReference>
<accession>A0A8I0T403</accession>
<dbReference type="InterPro" id="IPR050229">
    <property type="entry name" value="GlpE_sulfurtransferase"/>
</dbReference>
<evidence type="ECO:0000259" key="2">
    <source>
        <dbReference type="PROSITE" id="PS50206"/>
    </source>
</evidence>
<dbReference type="SMART" id="SM00450">
    <property type="entry name" value="RHOD"/>
    <property type="match status" value="1"/>
</dbReference>
<dbReference type="Pfam" id="PF00581">
    <property type="entry name" value="Rhodanese"/>
    <property type="match status" value="1"/>
</dbReference>
<organism evidence="3 4">
    <name type="scientific">Pseudoalteromonas peptidolytica F12-50-A1</name>
    <dbReference type="NCBI Taxonomy" id="1315280"/>
    <lineage>
        <taxon>Bacteria</taxon>
        <taxon>Pseudomonadati</taxon>
        <taxon>Pseudomonadota</taxon>
        <taxon>Gammaproteobacteria</taxon>
        <taxon>Alteromonadales</taxon>
        <taxon>Pseudoalteromonadaceae</taxon>
        <taxon>Pseudoalteromonas</taxon>
    </lineage>
</organism>